<sequence>MLLWLLFFPFLLEISSSFSSKVTLTDPNGGYFYSPEYHSDYPNDLSTTYSISAPDGYYIRITFLVFHTEQNYDTLTIYDGDSSDSKLLARLSGSRSGTVLVTSGNNVYMDFETDLAVNDRGFYAKYEVFLVGTNPQDLHGCPQSNYESAQFLGITSPNWPRNYTELLDCGYHIKVDPGYTIHLMIEAFQTEHFDYLRIYDGPNADANPIAELRDSPATPIDFTSTTNEMYMFFSTDLLYTDIGFAGVFWPVSADKSKAKLSKGNPIKETVPKIFDSPKISSLFHLRPARHLLIP</sequence>
<dbReference type="Proteomes" id="UP000887575">
    <property type="component" value="Unassembled WGS sequence"/>
</dbReference>
<evidence type="ECO:0000259" key="5">
    <source>
        <dbReference type="PROSITE" id="PS01180"/>
    </source>
</evidence>
<feature type="signal peptide" evidence="4">
    <location>
        <begin position="1"/>
        <end position="17"/>
    </location>
</feature>
<dbReference type="PROSITE" id="PS01180">
    <property type="entry name" value="CUB"/>
    <property type="match status" value="2"/>
</dbReference>
<feature type="domain" description="CUB" evidence="5">
    <location>
        <begin position="141"/>
        <end position="251"/>
    </location>
</feature>
<accession>A0AAF3F397</accession>
<dbReference type="SUPFAM" id="SSF49854">
    <property type="entry name" value="Spermadhesin, CUB domain"/>
    <property type="match status" value="2"/>
</dbReference>
<dbReference type="AlphaFoldDB" id="A0AAF3F397"/>
<keyword evidence="4" id="KW-0732">Signal</keyword>
<dbReference type="InterPro" id="IPR000859">
    <property type="entry name" value="CUB_dom"/>
</dbReference>
<evidence type="ECO:0000313" key="7">
    <source>
        <dbReference type="WBParaSite" id="MBELARI_LOCUS20824"/>
    </source>
</evidence>
<dbReference type="Pfam" id="PF00431">
    <property type="entry name" value="CUB"/>
    <property type="match status" value="2"/>
</dbReference>
<dbReference type="PANTHER" id="PTHR24251:SF30">
    <property type="entry name" value="MEMBRANE FRIZZLED-RELATED PROTEIN"/>
    <property type="match status" value="1"/>
</dbReference>
<dbReference type="SMART" id="SM00042">
    <property type="entry name" value="CUB"/>
    <property type="match status" value="2"/>
</dbReference>
<keyword evidence="1" id="KW-0677">Repeat</keyword>
<comment type="caution">
    <text evidence="3">Lacks conserved residue(s) required for the propagation of feature annotation.</text>
</comment>
<evidence type="ECO:0000313" key="6">
    <source>
        <dbReference type="Proteomes" id="UP000887575"/>
    </source>
</evidence>
<evidence type="ECO:0000256" key="2">
    <source>
        <dbReference type="ARBA" id="ARBA00023157"/>
    </source>
</evidence>
<feature type="domain" description="CUB" evidence="5">
    <location>
        <begin position="18"/>
        <end position="129"/>
    </location>
</feature>
<keyword evidence="6" id="KW-1185">Reference proteome</keyword>
<dbReference type="WBParaSite" id="MBELARI_LOCUS20824">
    <property type="protein sequence ID" value="MBELARI_LOCUS20824"/>
    <property type="gene ID" value="MBELARI_LOCUS20824"/>
</dbReference>
<dbReference type="InterPro" id="IPR035914">
    <property type="entry name" value="Sperma_CUB_dom_sf"/>
</dbReference>
<dbReference type="Gene3D" id="2.60.120.290">
    <property type="entry name" value="Spermadhesin, CUB domain"/>
    <property type="match status" value="2"/>
</dbReference>
<evidence type="ECO:0000256" key="3">
    <source>
        <dbReference type="PROSITE-ProRule" id="PRU00059"/>
    </source>
</evidence>
<dbReference type="CDD" id="cd00041">
    <property type="entry name" value="CUB"/>
    <property type="match status" value="2"/>
</dbReference>
<protein>
    <submittedName>
        <fullName evidence="7">CUB domain-containing protein</fullName>
    </submittedName>
</protein>
<reference evidence="7" key="1">
    <citation type="submission" date="2024-02" db="UniProtKB">
        <authorList>
            <consortium name="WormBaseParasite"/>
        </authorList>
    </citation>
    <scope>IDENTIFICATION</scope>
</reference>
<organism evidence="6 7">
    <name type="scientific">Mesorhabditis belari</name>
    <dbReference type="NCBI Taxonomy" id="2138241"/>
    <lineage>
        <taxon>Eukaryota</taxon>
        <taxon>Metazoa</taxon>
        <taxon>Ecdysozoa</taxon>
        <taxon>Nematoda</taxon>
        <taxon>Chromadorea</taxon>
        <taxon>Rhabditida</taxon>
        <taxon>Rhabditina</taxon>
        <taxon>Rhabditomorpha</taxon>
        <taxon>Rhabditoidea</taxon>
        <taxon>Rhabditidae</taxon>
        <taxon>Mesorhabditinae</taxon>
        <taxon>Mesorhabditis</taxon>
    </lineage>
</organism>
<dbReference type="PANTHER" id="PTHR24251">
    <property type="entry name" value="OVOCHYMASE-RELATED"/>
    <property type="match status" value="1"/>
</dbReference>
<name>A0AAF3F397_9BILA</name>
<evidence type="ECO:0000256" key="1">
    <source>
        <dbReference type="ARBA" id="ARBA00022737"/>
    </source>
</evidence>
<keyword evidence="2" id="KW-1015">Disulfide bond</keyword>
<proteinExistence type="predicted"/>
<feature type="chain" id="PRO_5041904796" evidence="4">
    <location>
        <begin position="18"/>
        <end position="294"/>
    </location>
</feature>
<evidence type="ECO:0000256" key="4">
    <source>
        <dbReference type="SAM" id="SignalP"/>
    </source>
</evidence>